<evidence type="ECO:0000256" key="12">
    <source>
        <dbReference type="ARBA" id="ARBA00023136"/>
    </source>
</evidence>
<dbReference type="GO" id="GO:0005506">
    <property type="term" value="F:iron ion binding"/>
    <property type="evidence" value="ECO:0007669"/>
    <property type="project" value="InterPro"/>
</dbReference>
<dbReference type="PANTHER" id="PTHR24305:SF166">
    <property type="entry name" value="CYTOCHROME P450 12A4, MITOCHONDRIAL-RELATED"/>
    <property type="match status" value="1"/>
</dbReference>
<comment type="pathway">
    <text evidence="3">Secondary metabolite biosynthesis; terpenoid biosynthesis.</text>
</comment>
<keyword evidence="7 13" id="KW-0479">Metal-binding</keyword>
<dbReference type="AlphaFoldDB" id="A0A8I2YMM7"/>
<comment type="caution">
    <text evidence="14">The sequence shown here is derived from an EMBL/GenBank/DDBJ whole genome shotgun (WGS) entry which is preliminary data.</text>
</comment>
<evidence type="ECO:0000256" key="8">
    <source>
        <dbReference type="ARBA" id="ARBA00022989"/>
    </source>
</evidence>
<evidence type="ECO:0000313" key="15">
    <source>
        <dbReference type="EMBL" id="KAG6375141.1"/>
    </source>
</evidence>
<dbReference type="GO" id="GO:0020037">
    <property type="term" value="F:heme binding"/>
    <property type="evidence" value="ECO:0007669"/>
    <property type="project" value="InterPro"/>
</dbReference>
<keyword evidence="10 13" id="KW-0408">Iron</keyword>
<dbReference type="EMBL" id="JAGFBS010000016">
    <property type="protein sequence ID" value="KAG6374890.1"/>
    <property type="molecule type" value="Genomic_DNA"/>
</dbReference>
<protein>
    <submittedName>
        <fullName evidence="14">Cytochrome P450</fullName>
    </submittedName>
</protein>
<dbReference type="GO" id="GO:0004497">
    <property type="term" value="F:monooxygenase activity"/>
    <property type="evidence" value="ECO:0007669"/>
    <property type="project" value="UniProtKB-KW"/>
</dbReference>
<name>A0A8I2YMM7_9AGAM</name>
<keyword evidence="9" id="KW-0560">Oxidoreductase</keyword>
<reference evidence="14" key="1">
    <citation type="submission" date="2021-03" db="EMBL/GenBank/DDBJ databases">
        <title>Evolutionary innovations through gain and loss of genes in the ectomycorrhizal Boletales.</title>
        <authorList>
            <person name="Wu G."/>
            <person name="Miyauchi S."/>
            <person name="Morin E."/>
            <person name="Yang Z.-L."/>
            <person name="Xu J."/>
            <person name="Martin F.M."/>
        </authorList>
    </citation>
    <scope>NUCLEOTIDE SEQUENCE</scope>
    <source>
        <strain evidence="14">BR01</strain>
    </source>
</reference>
<dbReference type="Gene3D" id="1.10.630.10">
    <property type="entry name" value="Cytochrome P450"/>
    <property type="match status" value="1"/>
</dbReference>
<dbReference type="InterPro" id="IPR050121">
    <property type="entry name" value="Cytochrome_P450_monoxygenase"/>
</dbReference>
<dbReference type="Proteomes" id="UP000683000">
    <property type="component" value="Unassembled WGS sequence"/>
</dbReference>
<dbReference type="CDD" id="cd11069">
    <property type="entry name" value="CYP_FUM15-like"/>
    <property type="match status" value="1"/>
</dbReference>
<dbReference type="InterPro" id="IPR001128">
    <property type="entry name" value="Cyt_P450"/>
</dbReference>
<comment type="cofactor">
    <cofactor evidence="1 13">
        <name>heme</name>
        <dbReference type="ChEBI" id="CHEBI:30413"/>
    </cofactor>
</comment>
<comment type="subcellular location">
    <subcellularLocation>
        <location evidence="2">Membrane</location>
    </subcellularLocation>
</comment>
<evidence type="ECO:0000256" key="13">
    <source>
        <dbReference type="PIRSR" id="PIRSR602401-1"/>
    </source>
</evidence>
<dbReference type="SUPFAM" id="SSF48264">
    <property type="entry name" value="Cytochrome P450"/>
    <property type="match status" value="1"/>
</dbReference>
<dbReference type="InterPro" id="IPR002401">
    <property type="entry name" value="Cyt_P450_E_grp-I"/>
</dbReference>
<keyword evidence="6" id="KW-0812">Transmembrane</keyword>
<sequence>MNPVGKLLCAALASVTAFGLWTLFQFVYHQFTSPIRHLRGPKGTSWIYGNMRDIWNAENSVLHEGWVKQYGNTLKYKGFFNSDRLFTMDTRAINHVLTHSSDYEKPSQVRYNLSQILGEGLLFVEGSQHRQQRHIMNPAFGPAQIRALTDIFLEKALRLRDVLSSEIAKDPTGTTPSARIDIMPWLSRMALDVIGLAGFNYNFDSLNANEKPNELNEAFSTMVDANQRLSILTILRARLPPLRILPNDRARRIQVARRTMARIGNELLSDAKAAARASATEKGEIEKHSLHGRDLLSLLVKANMATDIPESQRLSDEDVLAQVPTFLVAGHETTSTAITWALYAMTKAPEIQVKLREELLSVDTETPSMDELMALPYLDAVVRETLRVHSPVPSTLRFATKDDVIPIEKPYTDKYGVMHDSIRISKGDPIFIPILALNRSTELWGPDAQEFMPERWQSIPEAISHIPGVWGHLMTFLGGPRACIGYRFSLVEMKAVLFTLVRAFEFELAVPVSEIGKKSTLVQRPVLRSDPNNKSQLPLLIKPYKRT</sequence>
<evidence type="ECO:0000313" key="14">
    <source>
        <dbReference type="EMBL" id="KAG6374890.1"/>
    </source>
</evidence>
<keyword evidence="8" id="KW-1133">Transmembrane helix</keyword>
<dbReference type="GO" id="GO:0016020">
    <property type="term" value="C:membrane"/>
    <property type="evidence" value="ECO:0007669"/>
    <property type="project" value="UniProtKB-SubCell"/>
</dbReference>
<dbReference type="PRINTS" id="PR00463">
    <property type="entry name" value="EP450I"/>
</dbReference>
<evidence type="ECO:0000256" key="1">
    <source>
        <dbReference type="ARBA" id="ARBA00001971"/>
    </source>
</evidence>
<evidence type="ECO:0000313" key="16">
    <source>
        <dbReference type="Proteomes" id="UP000683000"/>
    </source>
</evidence>
<dbReference type="OrthoDB" id="1470350at2759"/>
<dbReference type="PANTHER" id="PTHR24305">
    <property type="entry name" value="CYTOCHROME P450"/>
    <property type="match status" value="1"/>
</dbReference>
<gene>
    <name evidence="15" type="ORF">JVT61DRAFT_3348</name>
    <name evidence="14" type="ORF">JVT61DRAFT_3619</name>
</gene>
<evidence type="ECO:0000256" key="5">
    <source>
        <dbReference type="ARBA" id="ARBA00022617"/>
    </source>
</evidence>
<evidence type="ECO:0000256" key="10">
    <source>
        <dbReference type="ARBA" id="ARBA00023004"/>
    </source>
</evidence>
<proteinExistence type="inferred from homology"/>
<keyword evidence="16" id="KW-1185">Reference proteome</keyword>
<keyword evidence="11" id="KW-0503">Monooxygenase</keyword>
<evidence type="ECO:0000256" key="3">
    <source>
        <dbReference type="ARBA" id="ARBA00004721"/>
    </source>
</evidence>
<organism evidence="14 16">
    <name type="scientific">Boletus reticuloceps</name>
    <dbReference type="NCBI Taxonomy" id="495285"/>
    <lineage>
        <taxon>Eukaryota</taxon>
        <taxon>Fungi</taxon>
        <taxon>Dikarya</taxon>
        <taxon>Basidiomycota</taxon>
        <taxon>Agaricomycotina</taxon>
        <taxon>Agaricomycetes</taxon>
        <taxon>Agaricomycetidae</taxon>
        <taxon>Boletales</taxon>
        <taxon>Boletineae</taxon>
        <taxon>Boletaceae</taxon>
        <taxon>Boletoideae</taxon>
        <taxon>Boletus</taxon>
    </lineage>
</organism>
<evidence type="ECO:0000256" key="9">
    <source>
        <dbReference type="ARBA" id="ARBA00023002"/>
    </source>
</evidence>
<keyword evidence="5 13" id="KW-0349">Heme</keyword>
<dbReference type="Pfam" id="PF00067">
    <property type="entry name" value="p450"/>
    <property type="match status" value="1"/>
</dbReference>
<evidence type="ECO:0000256" key="2">
    <source>
        <dbReference type="ARBA" id="ARBA00004370"/>
    </source>
</evidence>
<dbReference type="PRINTS" id="PR00385">
    <property type="entry name" value="P450"/>
</dbReference>
<keyword evidence="12" id="KW-0472">Membrane</keyword>
<comment type="similarity">
    <text evidence="4">Belongs to the cytochrome P450 family.</text>
</comment>
<feature type="binding site" description="axial binding residue" evidence="13">
    <location>
        <position position="483"/>
    </location>
    <ligand>
        <name>heme</name>
        <dbReference type="ChEBI" id="CHEBI:30413"/>
    </ligand>
    <ligandPart>
        <name>Fe</name>
        <dbReference type="ChEBI" id="CHEBI:18248"/>
    </ligandPart>
</feature>
<evidence type="ECO:0000256" key="6">
    <source>
        <dbReference type="ARBA" id="ARBA00022692"/>
    </source>
</evidence>
<evidence type="ECO:0000256" key="11">
    <source>
        <dbReference type="ARBA" id="ARBA00023033"/>
    </source>
</evidence>
<evidence type="ECO:0000256" key="4">
    <source>
        <dbReference type="ARBA" id="ARBA00010617"/>
    </source>
</evidence>
<dbReference type="GO" id="GO:0016705">
    <property type="term" value="F:oxidoreductase activity, acting on paired donors, with incorporation or reduction of molecular oxygen"/>
    <property type="evidence" value="ECO:0007669"/>
    <property type="project" value="InterPro"/>
</dbReference>
<dbReference type="EMBL" id="JAGFBS010000015">
    <property type="protein sequence ID" value="KAG6375141.1"/>
    <property type="molecule type" value="Genomic_DNA"/>
</dbReference>
<evidence type="ECO:0000256" key="7">
    <source>
        <dbReference type="ARBA" id="ARBA00022723"/>
    </source>
</evidence>
<dbReference type="InterPro" id="IPR036396">
    <property type="entry name" value="Cyt_P450_sf"/>
</dbReference>
<accession>A0A8I2YMM7</accession>